<keyword evidence="1" id="KW-0436">Ligase</keyword>
<organism evidence="1 2">
    <name type="scientific">Trichinella spiralis</name>
    <name type="common">Trichina worm</name>
    <dbReference type="NCBI Taxonomy" id="6334"/>
    <lineage>
        <taxon>Eukaryota</taxon>
        <taxon>Metazoa</taxon>
        <taxon>Ecdysozoa</taxon>
        <taxon>Nematoda</taxon>
        <taxon>Enoplea</taxon>
        <taxon>Dorylaimia</taxon>
        <taxon>Trichinellida</taxon>
        <taxon>Trichinellidae</taxon>
        <taxon>Trichinella</taxon>
    </lineage>
</organism>
<keyword evidence="2" id="KW-1185">Reference proteome</keyword>
<sequence>MTILHKKKSNTIIFISHTYNAIFCSCRFKKRRHDNINCRPNEITVPLSSSLFTHIYNLCTNQVNITRLFIKLFTLCPYTINKVNLNILLINLYGRRKINQHCVFLVKPVH</sequence>
<evidence type="ECO:0000313" key="1">
    <source>
        <dbReference type="EMBL" id="KAL1233666.1"/>
    </source>
</evidence>
<dbReference type="PROSITE" id="PS51257">
    <property type="entry name" value="PROKAR_LIPOPROTEIN"/>
    <property type="match status" value="1"/>
</dbReference>
<reference evidence="1 2" key="1">
    <citation type="submission" date="2024-07" db="EMBL/GenBank/DDBJ databases">
        <title>Enhanced genomic and transcriptomic resources for Trichinella pseudospiralis and T. spiralis underpin the discovery of pronounced molecular differences between stages and species.</title>
        <authorList>
            <person name="Pasi K.K."/>
            <person name="La Rosa G."/>
            <person name="Gomez-Morales M.A."/>
            <person name="Tosini F."/>
            <person name="Sumanam S."/>
            <person name="Young N.D."/>
            <person name="Chang B.C."/>
            <person name="Robin G.B."/>
        </authorList>
    </citation>
    <scope>NUCLEOTIDE SEQUENCE [LARGE SCALE GENOMIC DNA]</scope>
    <source>
        <strain evidence="1">ISS534</strain>
    </source>
</reference>
<dbReference type="GO" id="GO:0016874">
    <property type="term" value="F:ligase activity"/>
    <property type="evidence" value="ECO:0007669"/>
    <property type="project" value="UniProtKB-KW"/>
</dbReference>
<protein>
    <submittedName>
        <fullName evidence="1">Valine--tRNA ligase</fullName>
    </submittedName>
</protein>
<comment type="caution">
    <text evidence="1">The sequence shown here is derived from an EMBL/GenBank/DDBJ whole genome shotgun (WGS) entry which is preliminary data.</text>
</comment>
<evidence type="ECO:0000313" key="2">
    <source>
        <dbReference type="Proteomes" id="UP001558632"/>
    </source>
</evidence>
<dbReference type="Proteomes" id="UP001558632">
    <property type="component" value="Unassembled WGS sequence"/>
</dbReference>
<accession>A0ABR3KDX2</accession>
<name>A0ABR3KDX2_TRISP</name>
<dbReference type="EMBL" id="JBEUSY010000432">
    <property type="protein sequence ID" value="KAL1233666.1"/>
    <property type="molecule type" value="Genomic_DNA"/>
</dbReference>
<gene>
    <name evidence="1" type="ORF">TSPI_08713</name>
</gene>
<proteinExistence type="predicted"/>